<accession>A0A225VZ66</accession>
<feature type="region of interest" description="Disordered" evidence="1">
    <location>
        <begin position="18"/>
        <end position="47"/>
    </location>
</feature>
<dbReference type="AlphaFoldDB" id="A0A225VZ66"/>
<evidence type="ECO:0000256" key="1">
    <source>
        <dbReference type="SAM" id="MobiDB-lite"/>
    </source>
</evidence>
<dbReference type="Pfam" id="PF00078">
    <property type="entry name" value="RVT_1"/>
    <property type="match status" value="1"/>
</dbReference>
<dbReference type="InterPro" id="IPR051320">
    <property type="entry name" value="Viral_Replic_Matur_Polypro"/>
</dbReference>
<dbReference type="SUPFAM" id="SSF56672">
    <property type="entry name" value="DNA/RNA polymerases"/>
    <property type="match status" value="1"/>
</dbReference>
<dbReference type="EMBL" id="NBNE01002384">
    <property type="protein sequence ID" value="OWZ10635.1"/>
    <property type="molecule type" value="Genomic_DNA"/>
</dbReference>
<protein>
    <recommendedName>
        <fullName evidence="2">Reverse transcriptase domain-containing protein</fullName>
    </recommendedName>
</protein>
<keyword evidence="4" id="KW-1185">Reference proteome</keyword>
<dbReference type="Proteomes" id="UP000198211">
    <property type="component" value="Unassembled WGS sequence"/>
</dbReference>
<name>A0A225VZ66_9STRA</name>
<dbReference type="OrthoDB" id="127291at2759"/>
<dbReference type="Gene3D" id="3.30.70.270">
    <property type="match status" value="2"/>
</dbReference>
<dbReference type="PANTHER" id="PTHR33064">
    <property type="entry name" value="POL PROTEIN"/>
    <property type="match status" value="1"/>
</dbReference>
<gene>
    <name evidence="3" type="ORF">PHMEG_00016485</name>
</gene>
<dbReference type="InterPro" id="IPR000477">
    <property type="entry name" value="RT_dom"/>
</dbReference>
<dbReference type="CDD" id="cd01647">
    <property type="entry name" value="RT_LTR"/>
    <property type="match status" value="1"/>
</dbReference>
<evidence type="ECO:0000313" key="4">
    <source>
        <dbReference type="Proteomes" id="UP000198211"/>
    </source>
</evidence>
<proteinExistence type="predicted"/>
<sequence>MEESAGIWVANTGVTTEVSDDDSSCRSSDDLLELNSPEATPDPNSEGDFMILEMSFISVGYESAEDDVIYVHEPADAELTNYAQELAFLPDFSDHSSTELAFSAANVLNSALLVDDQAKLVNVLKTHRNIMIARGNALPPPAYGVVCDINVEDHAPIKQRARRIPIRYLQKLYELLKGLLKAILVSFSDGQWDSPIVIVLKKNGEDIRLCIDYKMVNAVTAIMKYAMPLGDDLLTDLDFYVWFCSLDAASGFWAIMMTRRARKISAFVCPLGHFDFLRMSFGLKNAPMIYQRMIDNALWGFVQPKGGWRCFAEKIKAAEDLVKGKQVHSAEHSTSHGTFDDCLTTLDRLLAPFTECRISFTKSIFVQPRVEFLSHEISHEGIRANTKTLATITKLSFPRTKKRMQSFLGALNYYSRFIQDLAVFGAALYQLKNGDFEEDGALTTARRRFDMLKQ</sequence>
<dbReference type="InterPro" id="IPR043128">
    <property type="entry name" value="Rev_trsase/Diguanyl_cyclase"/>
</dbReference>
<reference evidence="4" key="1">
    <citation type="submission" date="2017-03" db="EMBL/GenBank/DDBJ databases">
        <title>Phytopthora megakarya and P. palmivora, two closely related causual agents of cacao black pod achieved similar genome size and gene model numbers by different mechanisms.</title>
        <authorList>
            <person name="Ali S."/>
            <person name="Shao J."/>
            <person name="Larry D.J."/>
            <person name="Kronmiller B."/>
            <person name="Shen D."/>
            <person name="Strem M.D."/>
            <person name="Melnick R.L."/>
            <person name="Guiltinan M.J."/>
            <person name="Tyler B.M."/>
            <person name="Meinhardt L.W."/>
            <person name="Bailey B.A."/>
        </authorList>
    </citation>
    <scope>NUCLEOTIDE SEQUENCE [LARGE SCALE GENOMIC DNA]</scope>
    <source>
        <strain evidence="4">zdho120</strain>
    </source>
</reference>
<comment type="caution">
    <text evidence="3">The sequence shown here is derived from an EMBL/GenBank/DDBJ whole genome shotgun (WGS) entry which is preliminary data.</text>
</comment>
<feature type="domain" description="Reverse transcriptase" evidence="2">
    <location>
        <begin position="201"/>
        <end position="298"/>
    </location>
</feature>
<evidence type="ECO:0000313" key="3">
    <source>
        <dbReference type="EMBL" id="OWZ10635.1"/>
    </source>
</evidence>
<dbReference type="InterPro" id="IPR043502">
    <property type="entry name" value="DNA/RNA_pol_sf"/>
</dbReference>
<dbReference type="PANTHER" id="PTHR33064:SF37">
    <property type="entry name" value="RIBONUCLEASE H"/>
    <property type="match status" value="1"/>
</dbReference>
<organism evidence="3 4">
    <name type="scientific">Phytophthora megakarya</name>
    <dbReference type="NCBI Taxonomy" id="4795"/>
    <lineage>
        <taxon>Eukaryota</taxon>
        <taxon>Sar</taxon>
        <taxon>Stramenopiles</taxon>
        <taxon>Oomycota</taxon>
        <taxon>Peronosporomycetes</taxon>
        <taxon>Peronosporales</taxon>
        <taxon>Peronosporaceae</taxon>
        <taxon>Phytophthora</taxon>
    </lineage>
</organism>
<dbReference type="Gene3D" id="3.10.10.10">
    <property type="entry name" value="HIV Type 1 Reverse Transcriptase, subunit A, domain 1"/>
    <property type="match status" value="1"/>
</dbReference>
<evidence type="ECO:0000259" key="2">
    <source>
        <dbReference type="Pfam" id="PF00078"/>
    </source>
</evidence>